<reference evidence="1" key="1">
    <citation type="submission" date="2023-06" db="EMBL/GenBank/DDBJ databases">
        <title>Genomic analysis of the entomopathogenic nematode Steinernema hermaphroditum.</title>
        <authorList>
            <person name="Schwarz E.M."/>
            <person name="Heppert J.K."/>
            <person name="Baniya A."/>
            <person name="Schwartz H.T."/>
            <person name="Tan C.-H."/>
            <person name="Antoshechkin I."/>
            <person name="Sternberg P.W."/>
            <person name="Goodrich-Blair H."/>
            <person name="Dillman A.R."/>
        </authorList>
    </citation>
    <scope>NUCLEOTIDE SEQUENCE</scope>
    <source>
        <strain evidence="1">PS9179</strain>
        <tissue evidence="1">Whole animal</tissue>
    </source>
</reference>
<keyword evidence="2" id="KW-1185">Reference proteome</keyword>
<dbReference type="AlphaFoldDB" id="A0AA39HVJ2"/>
<evidence type="ECO:0000313" key="1">
    <source>
        <dbReference type="EMBL" id="KAK0412836.1"/>
    </source>
</evidence>
<dbReference type="Proteomes" id="UP001175271">
    <property type="component" value="Unassembled WGS sequence"/>
</dbReference>
<proteinExistence type="predicted"/>
<dbReference type="EMBL" id="JAUCMV010000003">
    <property type="protein sequence ID" value="KAK0412836.1"/>
    <property type="molecule type" value="Genomic_DNA"/>
</dbReference>
<sequence>MCIEKGRHTEHMHPLTDDAVEIIEKLLKNQCHRVSTLRLPNFGLAEYPSIARILKAIPGVNEINARYADNYLCPFIERWADTLWEVEVDPFEDVSGRLADKIIENLSQRKLGKSDGDRILVEKNESWFSFTDCSYESNDTGWRLWFFFYF</sequence>
<protein>
    <submittedName>
        <fullName evidence="1">Uncharacterized protein</fullName>
    </submittedName>
</protein>
<gene>
    <name evidence="1" type="ORF">QR680_006440</name>
</gene>
<name>A0AA39HVJ2_9BILA</name>
<evidence type="ECO:0000313" key="2">
    <source>
        <dbReference type="Proteomes" id="UP001175271"/>
    </source>
</evidence>
<accession>A0AA39HVJ2</accession>
<comment type="caution">
    <text evidence="1">The sequence shown here is derived from an EMBL/GenBank/DDBJ whole genome shotgun (WGS) entry which is preliminary data.</text>
</comment>
<organism evidence="1 2">
    <name type="scientific">Steinernema hermaphroditum</name>
    <dbReference type="NCBI Taxonomy" id="289476"/>
    <lineage>
        <taxon>Eukaryota</taxon>
        <taxon>Metazoa</taxon>
        <taxon>Ecdysozoa</taxon>
        <taxon>Nematoda</taxon>
        <taxon>Chromadorea</taxon>
        <taxon>Rhabditida</taxon>
        <taxon>Tylenchina</taxon>
        <taxon>Panagrolaimomorpha</taxon>
        <taxon>Strongyloidoidea</taxon>
        <taxon>Steinernematidae</taxon>
        <taxon>Steinernema</taxon>
    </lineage>
</organism>